<reference evidence="3" key="1">
    <citation type="journal article" date="2019" name="Int. J. Syst. Evol. Microbiol.">
        <title>The Global Catalogue of Microorganisms (GCM) 10K type strain sequencing project: providing services to taxonomists for standard genome sequencing and annotation.</title>
        <authorList>
            <consortium name="The Broad Institute Genomics Platform"/>
            <consortium name="The Broad Institute Genome Sequencing Center for Infectious Disease"/>
            <person name="Wu L."/>
            <person name="Ma J."/>
        </authorList>
    </citation>
    <scope>NUCLEOTIDE SEQUENCE [LARGE SCALE GENOMIC DNA]</scope>
    <source>
        <strain evidence="3">CECT 8655</strain>
    </source>
</reference>
<dbReference type="RefSeq" id="WP_377410650.1">
    <property type="nucleotide sequence ID" value="NZ_JBHSCY010000002.1"/>
</dbReference>
<keyword evidence="1" id="KW-0472">Membrane</keyword>
<evidence type="ECO:0000313" key="2">
    <source>
        <dbReference type="EMBL" id="MFC4269508.1"/>
    </source>
</evidence>
<keyword evidence="1" id="KW-0812">Transmembrane</keyword>
<name>A0ABV8RB66_9FLAO</name>
<evidence type="ECO:0000313" key="3">
    <source>
        <dbReference type="Proteomes" id="UP001595826"/>
    </source>
</evidence>
<keyword evidence="3" id="KW-1185">Reference proteome</keyword>
<protein>
    <submittedName>
        <fullName evidence="2">Uncharacterized protein</fullName>
    </submittedName>
</protein>
<gene>
    <name evidence="2" type="ORF">ACFOWD_11370</name>
</gene>
<feature type="transmembrane region" description="Helical" evidence="1">
    <location>
        <begin position="66"/>
        <end position="83"/>
    </location>
</feature>
<dbReference type="Proteomes" id="UP001595826">
    <property type="component" value="Unassembled WGS sequence"/>
</dbReference>
<dbReference type="EMBL" id="JBHSCY010000002">
    <property type="protein sequence ID" value="MFC4269508.1"/>
    <property type="molecule type" value="Genomic_DNA"/>
</dbReference>
<comment type="caution">
    <text evidence="2">The sequence shown here is derived from an EMBL/GenBank/DDBJ whole genome shotgun (WGS) entry which is preliminary data.</text>
</comment>
<accession>A0ABV8RB66</accession>
<proteinExistence type="predicted"/>
<sequence>MDLEEKNKRERKDKSLTLSEKISFFLMPFNLGSRLFITKEYNDTEIERFEKFGFEKKLIEAKKYKYYGFAFYIFLFIILLLWTS</sequence>
<keyword evidence="1" id="KW-1133">Transmembrane helix</keyword>
<evidence type="ECO:0000256" key="1">
    <source>
        <dbReference type="SAM" id="Phobius"/>
    </source>
</evidence>
<organism evidence="2 3">
    <name type="scientific">Polaribacter marinivivus</name>
    <dbReference type="NCBI Taxonomy" id="1524260"/>
    <lineage>
        <taxon>Bacteria</taxon>
        <taxon>Pseudomonadati</taxon>
        <taxon>Bacteroidota</taxon>
        <taxon>Flavobacteriia</taxon>
        <taxon>Flavobacteriales</taxon>
        <taxon>Flavobacteriaceae</taxon>
    </lineage>
</organism>